<comment type="similarity">
    <text evidence="1">Belongs to the PP1 inhibitor family.</text>
</comment>
<dbReference type="OrthoDB" id="8193882at2759"/>
<proteinExistence type="inferred from homology"/>
<dbReference type="GO" id="GO:0005737">
    <property type="term" value="C:cytoplasm"/>
    <property type="evidence" value="ECO:0007669"/>
    <property type="project" value="InterPro"/>
</dbReference>
<name>A0A8J2RY36_9CRUS</name>
<dbReference type="SUPFAM" id="SSF81790">
    <property type="entry name" value="Myosin phosphatase inhibitor 17kDa protein, CPI-17"/>
    <property type="match status" value="1"/>
</dbReference>
<dbReference type="AlphaFoldDB" id="A0A8J2RY36"/>
<protein>
    <submittedName>
        <fullName evidence="5">Uncharacterized protein</fullName>
    </submittedName>
</protein>
<keyword evidence="6" id="KW-1185">Reference proteome</keyword>
<comment type="caution">
    <text evidence="5">The sequence shown here is derived from an EMBL/GenBank/DDBJ whole genome shotgun (WGS) entry which is preliminary data.</text>
</comment>
<accession>A0A8J2RY36</accession>
<evidence type="ECO:0000256" key="4">
    <source>
        <dbReference type="SAM" id="MobiDB-lite"/>
    </source>
</evidence>
<dbReference type="GO" id="GO:0004865">
    <property type="term" value="F:protein serine/threonine phosphatase inhibitor activity"/>
    <property type="evidence" value="ECO:0007669"/>
    <property type="project" value="TreeGrafter"/>
</dbReference>
<dbReference type="Proteomes" id="UP000789390">
    <property type="component" value="Unassembled WGS sequence"/>
</dbReference>
<gene>
    <name evidence="5" type="ORF">DGAL_LOCUS8419</name>
</gene>
<dbReference type="InterPro" id="IPR008025">
    <property type="entry name" value="CPI-17"/>
</dbReference>
<evidence type="ECO:0000256" key="3">
    <source>
        <dbReference type="ARBA" id="ARBA00023272"/>
    </source>
</evidence>
<feature type="region of interest" description="Disordered" evidence="4">
    <location>
        <begin position="34"/>
        <end position="55"/>
    </location>
</feature>
<evidence type="ECO:0000313" key="5">
    <source>
        <dbReference type="EMBL" id="CAH0105399.1"/>
    </source>
</evidence>
<dbReference type="InterPro" id="IPR036658">
    <property type="entry name" value="CPI-17_sf"/>
</dbReference>
<dbReference type="Pfam" id="PF05361">
    <property type="entry name" value="PP1_inhibitor"/>
    <property type="match status" value="1"/>
</dbReference>
<evidence type="ECO:0000256" key="2">
    <source>
        <dbReference type="ARBA" id="ARBA00022553"/>
    </source>
</evidence>
<sequence>MYGRVVMEHGLSSNGYSPVPRMDNPLSTRVIAAASQSSPNNSDKNSPNRASLHVGFSEEKGEVKEKRERFLTAKYGAHQMALIRKRLAVEMWIYEQLNDLHGCTDDSQSHDVDLDLDDLLDMEDDDERRSYLQKLLSNAKSTPEAVDTFVNELLNRTKVL</sequence>
<organism evidence="5 6">
    <name type="scientific">Daphnia galeata</name>
    <dbReference type="NCBI Taxonomy" id="27404"/>
    <lineage>
        <taxon>Eukaryota</taxon>
        <taxon>Metazoa</taxon>
        <taxon>Ecdysozoa</taxon>
        <taxon>Arthropoda</taxon>
        <taxon>Crustacea</taxon>
        <taxon>Branchiopoda</taxon>
        <taxon>Diplostraca</taxon>
        <taxon>Cladocera</taxon>
        <taxon>Anomopoda</taxon>
        <taxon>Daphniidae</taxon>
        <taxon>Daphnia</taxon>
    </lineage>
</organism>
<keyword evidence="3" id="KW-0650">Protein phosphatase inhibitor</keyword>
<dbReference type="PANTHER" id="PTHR16188">
    <property type="entry name" value="PROTEIN PHOSPHATASE 1 INHIBITOR POTENTIATED BY PROTEIN KINASE C"/>
    <property type="match status" value="1"/>
</dbReference>
<dbReference type="PANTHER" id="PTHR16188:SF14">
    <property type="entry name" value="GEO07393P1"/>
    <property type="match status" value="1"/>
</dbReference>
<keyword evidence="2" id="KW-0597">Phosphoprotein</keyword>
<dbReference type="Gene3D" id="1.10.150.220">
    <property type="entry name" value="CPI-17"/>
    <property type="match status" value="1"/>
</dbReference>
<evidence type="ECO:0000313" key="6">
    <source>
        <dbReference type="Proteomes" id="UP000789390"/>
    </source>
</evidence>
<reference evidence="5" key="1">
    <citation type="submission" date="2021-11" db="EMBL/GenBank/DDBJ databases">
        <authorList>
            <person name="Schell T."/>
        </authorList>
    </citation>
    <scope>NUCLEOTIDE SEQUENCE</scope>
    <source>
        <strain evidence="5">M5</strain>
    </source>
</reference>
<feature type="compositionally biased region" description="Low complexity" evidence="4">
    <location>
        <begin position="35"/>
        <end position="48"/>
    </location>
</feature>
<evidence type="ECO:0000256" key="1">
    <source>
        <dbReference type="ARBA" id="ARBA00005483"/>
    </source>
</evidence>
<dbReference type="EMBL" id="CAKKLH010000182">
    <property type="protein sequence ID" value="CAH0105399.1"/>
    <property type="molecule type" value="Genomic_DNA"/>
</dbReference>
<dbReference type="FunFam" id="1.10.150.220:FF:000004">
    <property type="entry name" value="Uncharacterized protein, isoform A"/>
    <property type="match status" value="1"/>
</dbReference>